<gene>
    <name evidence="3" type="primary">LOC123739255</name>
</gene>
<proteinExistence type="predicted"/>
<dbReference type="PROSITE" id="PS50175">
    <property type="entry name" value="ASP_PROT_RETROV"/>
    <property type="match status" value="1"/>
</dbReference>
<dbReference type="Proteomes" id="UP001652741">
    <property type="component" value="Unplaced"/>
</dbReference>
<dbReference type="InterPro" id="IPR001995">
    <property type="entry name" value="Peptidase_A2_cat"/>
</dbReference>
<sequence>MLGSKNLVPVKILRDTGASESFVLESVLPFSAETDSGNSVLIRGIGLNNLSVPLHKLILDCGLVKGDVVVGVRPSLPIEGIDVILGNNLAGERVWPVVFPSLVVSTKPSIVGIPDESAQSFPAVFSAGAVTRSMSHGDPVPAPVNENTTKKSLTVFPVIPLSVFRSDLINAPRTDPTLEELRDQIVPVEQLGDVAHGYFLQEDVLMRKWESTEDGKTVRLADTVTSLGSCNTRSVHEDENVPGPDDCILQGRLKNSETLDILDSPFTQLPVDGRKELVGLIRKIPGLFSVTPTRCDGPECF</sequence>
<feature type="domain" description="Peptidase A2" evidence="1">
    <location>
        <begin position="10"/>
        <end position="46"/>
    </location>
</feature>
<evidence type="ECO:0000259" key="1">
    <source>
        <dbReference type="PROSITE" id="PS50175"/>
    </source>
</evidence>
<reference evidence="3" key="1">
    <citation type="submission" date="2025-08" db="UniProtKB">
        <authorList>
            <consortium name="RefSeq"/>
        </authorList>
    </citation>
    <scope>IDENTIFICATION</scope>
</reference>
<protein>
    <recommendedName>
        <fullName evidence="1">Peptidase A2 domain-containing protein</fullName>
    </recommendedName>
</protein>
<keyword evidence="2" id="KW-1185">Reference proteome</keyword>
<name>A0ABM3EF28_SALSA</name>
<organism evidence="2 3">
    <name type="scientific">Salmo salar</name>
    <name type="common">Atlantic salmon</name>
    <dbReference type="NCBI Taxonomy" id="8030"/>
    <lineage>
        <taxon>Eukaryota</taxon>
        <taxon>Metazoa</taxon>
        <taxon>Chordata</taxon>
        <taxon>Craniata</taxon>
        <taxon>Vertebrata</taxon>
        <taxon>Euteleostomi</taxon>
        <taxon>Actinopterygii</taxon>
        <taxon>Neopterygii</taxon>
        <taxon>Teleostei</taxon>
        <taxon>Protacanthopterygii</taxon>
        <taxon>Salmoniformes</taxon>
        <taxon>Salmonidae</taxon>
        <taxon>Salmoninae</taxon>
        <taxon>Salmo</taxon>
    </lineage>
</organism>
<dbReference type="RefSeq" id="XP_045569666.1">
    <property type="nucleotide sequence ID" value="XM_045713710.1"/>
</dbReference>
<dbReference type="GeneID" id="123739255"/>
<accession>A0ABM3EF28</accession>
<evidence type="ECO:0000313" key="3">
    <source>
        <dbReference type="RefSeq" id="XP_045569666.1"/>
    </source>
</evidence>
<evidence type="ECO:0000313" key="2">
    <source>
        <dbReference type="Proteomes" id="UP001652741"/>
    </source>
</evidence>